<dbReference type="EMBL" id="NAJM01000022">
    <property type="protein sequence ID" value="RVX70654.1"/>
    <property type="molecule type" value="Genomic_DNA"/>
</dbReference>
<evidence type="ECO:0008006" key="4">
    <source>
        <dbReference type="Google" id="ProtNLM"/>
    </source>
</evidence>
<evidence type="ECO:0000313" key="2">
    <source>
        <dbReference type="EMBL" id="RVX70654.1"/>
    </source>
</evidence>
<evidence type="ECO:0000256" key="1">
    <source>
        <dbReference type="SAM" id="SignalP"/>
    </source>
</evidence>
<organism evidence="2 3">
    <name type="scientific">Exophiala mesophila</name>
    <name type="common">Black yeast-like fungus</name>
    <dbReference type="NCBI Taxonomy" id="212818"/>
    <lineage>
        <taxon>Eukaryota</taxon>
        <taxon>Fungi</taxon>
        <taxon>Dikarya</taxon>
        <taxon>Ascomycota</taxon>
        <taxon>Pezizomycotina</taxon>
        <taxon>Eurotiomycetes</taxon>
        <taxon>Chaetothyriomycetidae</taxon>
        <taxon>Chaetothyriales</taxon>
        <taxon>Herpotrichiellaceae</taxon>
        <taxon>Exophiala</taxon>
    </lineage>
</organism>
<reference evidence="2 3" key="1">
    <citation type="submission" date="2017-03" db="EMBL/GenBank/DDBJ databases">
        <title>Genomes of endolithic fungi from Antarctica.</title>
        <authorList>
            <person name="Coleine C."/>
            <person name="Masonjones S."/>
            <person name="Stajich J.E."/>
        </authorList>
    </citation>
    <scope>NUCLEOTIDE SEQUENCE [LARGE SCALE GENOMIC DNA]</scope>
    <source>
        <strain evidence="2 3">CCFEE 6314</strain>
    </source>
</reference>
<feature type="chain" id="PRO_5019031083" description="Phosphatidylglycerol/phosphatidylinositol transfer protein" evidence="1">
    <location>
        <begin position="25"/>
        <end position="205"/>
    </location>
</feature>
<evidence type="ECO:0000313" key="3">
    <source>
        <dbReference type="Proteomes" id="UP000288859"/>
    </source>
</evidence>
<feature type="signal peptide" evidence="1">
    <location>
        <begin position="1"/>
        <end position="24"/>
    </location>
</feature>
<accession>A0A438N4J7</accession>
<gene>
    <name evidence="2" type="ORF">B0A52_05306</name>
</gene>
<keyword evidence="1" id="KW-0732">Signal</keyword>
<sequence>MARRFGFLIGAVILLQNYLNQVSGIPTPASTTTNNVSSSTSGYLKFNIDPDIINPDCTASYAVNVNIKAAASPNHETSLACDSIRAYLAQQRGRVDVDLMITCPGVPIEDHGDRGTKFILSYASDGGSAALKREVVEQKQEQGQKAADADAEAQLQADDERQIDARLTIRDDSPDGFNIAGVPVVLGVRVDSSKAQAVYQFIYCP</sequence>
<comment type="caution">
    <text evidence="2">The sequence shown here is derived from an EMBL/GenBank/DDBJ whole genome shotgun (WGS) entry which is preliminary data.</text>
</comment>
<dbReference type="Proteomes" id="UP000288859">
    <property type="component" value="Unassembled WGS sequence"/>
</dbReference>
<name>A0A438N4J7_EXOME</name>
<dbReference type="AlphaFoldDB" id="A0A438N4J7"/>
<proteinExistence type="predicted"/>
<protein>
    <recommendedName>
        <fullName evidence="4">Phosphatidylglycerol/phosphatidylinositol transfer protein</fullName>
    </recommendedName>
</protein>